<dbReference type="GO" id="GO:0015020">
    <property type="term" value="F:glucuronosyltransferase activity"/>
    <property type="evidence" value="ECO:0007669"/>
    <property type="project" value="UniProtKB-EC"/>
</dbReference>
<evidence type="ECO:0000313" key="7">
    <source>
        <dbReference type="EMBL" id="VDM69971.1"/>
    </source>
</evidence>
<dbReference type="SUPFAM" id="SSF53756">
    <property type="entry name" value="UDP-Glycosyltransferase/glycogen phosphorylase"/>
    <property type="match status" value="1"/>
</dbReference>
<dbReference type="OrthoDB" id="416356at2759"/>
<evidence type="ECO:0000256" key="1">
    <source>
        <dbReference type="ARBA" id="ARBA00009995"/>
    </source>
</evidence>
<dbReference type="PANTHER" id="PTHR48043:SF145">
    <property type="entry name" value="FI06409P-RELATED"/>
    <property type="match status" value="1"/>
</dbReference>
<feature type="non-terminal residue" evidence="7">
    <location>
        <position position="1"/>
    </location>
</feature>
<keyword evidence="3" id="KW-0328">Glycosyltransferase</keyword>
<organism evidence="7 8">
    <name type="scientific">Strongylus vulgaris</name>
    <name type="common">Blood worm</name>
    <dbReference type="NCBI Taxonomy" id="40348"/>
    <lineage>
        <taxon>Eukaryota</taxon>
        <taxon>Metazoa</taxon>
        <taxon>Ecdysozoa</taxon>
        <taxon>Nematoda</taxon>
        <taxon>Chromadorea</taxon>
        <taxon>Rhabditida</taxon>
        <taxon>Rhabditina</taxon>
        <taxon>Rhabditomorpha</taxon>
        <taxon>Strongyloidea</taxon>
        <taxon>Strongylidae</taxon>
        <taxon>Strongylus</taxon>
    </lineage>
</organism>
<comment type="similarity">
    <text evidence="1">Belongs to the UDP-glycosyltransferase family.</text>
</comment>
<comment type="catalytic activity">
    <reaction evidence="6">
        <text>glucuronate acceptor + UDP-alpha-D-glucuronate = acceptor beta-D-glucuronoside + UDP + H(+)</text>
        <dbReference type="Rhea" id="RHEA:21032"/>
        <dbReference type="ChEBI" id="CHEBI:15378"/>
        <dbReference type="ChEBI" id="CHEBI:58052"/>
        <dbReference type="ChEBI" id="CHEBI:58223"/>
        <dbReference type="ChEBI" id="CHEBI:132367"/>
        <dbReference type="ChEBI" id="CHEBI:132368"/>
        <dbReference type="EC" id="2.4.1.17"/>
    </reaction>
</comment>
<dbReference type="InterPro" id="IPR002213">
    <property type="entry name" value="UDP_glucos_trans"/>
</dbReference>
<dbReference type="PANTHER" id="PTHR48043">
    <property type="entry name" value="EG:EG0003.4 PROTEIN-RELATED"/>
    <property type="match status" value="1"/>
</dbReference>
<dbReference type="EMBL" id="UYYB01014244">
    <property type="protein sequence ID" value="VDM69971.1"/>
    <property type="molecule type" value="Genomic_DNA"/>
</dbReference>
<dbReference type="InterPro" id="IPR050271">
    <property type="entry name" value="UDP-glycosyltransferase"/>
</dbReference>
<evidence type="ECO:0000256" key="5">
    <source>
        <dbReference type="ARBA" id="ARBA00022729"/>
    </source>
</evidence>
<evidence type="ECO:0000256" key="4">
    <source>
        <dbReference type="ARBA" id="ARBA00022679"/>
    </source>
</evidence>
<evidence type="ECO:0000313" key="8">
    <source>
        <dbReference type="Proteomes" id="UP000270094"/>
    </source>
</evidence>
<dbReference type="Gene3D" id="3.40.50.2000">
    <property type="entry name" value="Glycogen Phosphorylase B"/>
    <property type="match status" value="1"/>
</dbReference>
<reference evidence="7 8" key="1">
    <citation type="submission" date="2018-11" db="EMBL/GenBank/DDBJ databases">
        <authorList>
            <consortium name="Pathogen Informatics"/>
        </authorList>
    </citation>
    <scope>NUCLEOTIDE SEQUENCE [LARGE SCALE GENOMIC DNA]</scope>
</reference>
<accession>A0A3P7I9P5</accession>
<dbReference type="Pfam" id="PF00201">
    <property type="entry name" value="UDPGT"/>
    <property type="match status" value="1"/>
</dbReference>
<gene>
    <name evidence="7" type="ORF">SVUK_LOCUS4969</name>
</gene>
<keyword evidence="5" id="KW-0732">Signal</keyword>
<dbReference type="EC" id="2.4.1.17" evidence="2"/>
<evidence type="ECO:0000256" key="3">
    <source>
        <dbReference type="ARBA" id="ARBA00022676"/>
    </source>
</evidence>
<protein>
    <recommendedName>
        <fullName evidence="2">glucuronosyltransferase</fullName>
        <ecNumber evidence="2">2.4.1.17</ecNumber>
    </recommendedName>
</protein>
<dbReference type="AlphaFoldDB" id="A0A3P7I9P5"/>
<proteinExistence type="inferred from homology"/>
<keyword evidence="4" id="KW-0808">Transferase</keyword>
<keyword evidence="8" id="KW-1185">Reference proteome</keyword>
<dbReference type="Proteomes" id="UP000270094">
    <property type="component" value="Unassembled WGS sequence"/>
</dbReference>
<evidence type="ECO:0000256" key="2">
    <source>
        <dbReference type="ARBA" id="ARBA00012544"/>
    </source>
</evidence>
<sequence length="132" mass="14772">ESINSGVPLVTIALFGDQFKNSRIAQKHGFAVNLKKGALNEASIVAALKEVLNNEKYSQNAKRLSLMVRKKPVSPGHLLVKWTEFLAEFQTLDNLVPAGNNLNFFQYFSIDVIDGMTREHEVVSSTRANDYF</sequence>
<evidence type="ECO:0000256" key="6">
    <source>
        <dbReference type="ARBA" id="ARBA00047475"/>
    </source>
</evidence>
<name>A0A3P7I9P5_STRVU</name>